<dbReference type="EMBL" id="CAJNOM010000195">
    <property type="protein sequence ID" value="CAF1210058.1"/>
    <property type="molecule type" value="Genomic_DNA"/>
</dbReference>
<dbReference type="Proteomes" id="UP000663832">
    <property type="component" value="Unassembled WGS sequence"/>
</dbReference>
<proteinExistence type="predicted"/>
<evidence type="ECO:0000313" key="2">
    <source>
        <dbReference type="EMBL" id="CAF1210058.1"/>
    </source>
</evidence>
<organism evidence="2 3">
    <name type="scientific">Adineta steineri</name>
    <dbReference type="NCBI Taxonomy" id="433720"/>
    <lineage>
        <taxon>Eukaryota</taxon>
        <taxon>Metazoa</taxon>
        <taxon>Spiralia</taxon>
        <taxon>Gnathifera</taxon>
        <taxon>Rotifera</taxon>
        <taxon>Eurotatoria</taxon>
        <taxon>Bdelloidea</taxon>
        <taxon>Adinetida</taxon>
        <taxon>Adinetidae</taxon>
        <taxon>Adineta</taxon>
    </lineage>
</organism>
<feature type="transmembrane region" description="Helical" evidence="1">
    <location>
        <begin position="165"/>
        <end position="187"/>
    </location>
</feature>
<keyword evidence="1" id="KW-0812">Transmembrane</keyword>
<reference evidence="2" key="1">
    <citation type="submission" date="2021-02" db="EMBL/GenBank/DDBJ databases">
        <authorList>
            <person name="Nowell W R."/>
        </authorList>
    </citation>
    <scope>NUCLEOTIDE SEQUENCE</scope>
</reference>
<keyword evidence="3" id="KW-1185">Reference proteome</keyword>
<keyword evidence="1" id="KW-0472">Membrane</keyword>
<dbReference type="AlphaFoldDB" id="A0A814X1R3"/>
<gene>
    <name evidence="2" type="ORF">QVE165_LOCUS26310</name>
</gene>
<keyword evidence="1" id="KW-1133">Transmembrane helix</keyword>
<evidence type="ECO:0000313" key="3">
    <source>
        <dbReference type="Proteomes" id="UP000663832"/>
    </source>
</evidence>
<protein>
    <submittedName>
        <fullName evidence="2">Uncharacterized protein</fullName>
    </submittedName>
</protein>
<accession>A0A814X1R3</accession>
<comment type="caution">
    <text evidence="2">The sequence shown here is derived from an EMBL/GenBank/DDBJ whole genome shotgun (WGS) entry which is preliminary data.</text>
</comment>
<name>A0A814X1R3_9BILA</name>
<dbReference type="OrthoDB" id="9978492at2759"/>
<evidence type="ECO:0000256" key="1">
    <source>
        <dbReference type="SAM" id="Phobius"/>
    </source>
</evidence>
<sequence>MPQLFVASLSLIRETIGANMLMSILSTNWIFAVSRNTTGTGMMHNIPLKFEDCSCALSSKCVSSSRGMLSGCYPLESILQSTLTCLSDQTCIDPTKTFKALSSSSSIPSRFPLNTTIGSIVNELMVEELLSNMSYEAYYKQCAPLSCTYSYIDNTNVIDGITVLISLYGGLVIIYWILAIIIVKLYLHETTAERTNSSVSTTGDNSSTSLTTQSTQFLIQSNYTSVLTTSNPMTCRQVSCLATYFYYEAIKSNVSVAGNYTIISSSSIDTYGFLFNNSFDPLNPIRNLLLYDDDSGGNQQFELTYFLQPLVNYVVVTSTYIQYQTGTFSLIATGPGVINFTRIITPNSTIIIQSNYTSGLTIYSPTTCHPDNCSNSNFYYEAIKINVSVAGTYTIACSSSIDTYGFLFNTTFDPTHPTENLLLYDDDGAGNQQFKLVYFLQPSINYTVIATTYAPFISGSFSLIVTGPGVVYFTRISSSNSTIIIQSNYRSVLTTYSPTTCHPDNCSNSNFYYEAIKINVFVAGTYIIACSSSIDTYGFLFNTTFDPTNPTKNLLSYDDDGAGNQQFKLVYFLQPSINYTVIATTYYPFISGNFSLIATGPGVVYFTRISSSNMTAVSGNLSFYGVQLNFDTQALSNDWSLCYNDTYNVILNDSVLISILGICNKQKLMLGCRPVGSSLLSVAAMGLRDDVLYSCGMSTSCTHVANGVGWYFAYEYSWGFVNNNDVVYRSACDTASTNPIYRLCWDTISAHGGYRCGNITALSSSTTYQRVIYHSN</sequence>